<sequence length="399" mass="46571">MAKLLRVWVLLGNILFCICQDYDVQANLGQEESGENPSYSFGYGVSDTQTGDIKTVWEEKQGDTVKGHYSVIEPDGSMRTVEYSAGPNTGFTATVNHEDKQNEPDNPLSNPDFMEDKALRDYDRYYDFSEDADLEPPYKSEKKRKRYPYDNPYNDYSPGKRQKYPSDLEQSEYTHNINIKHPHDDSYDGPAHSHMSYSTDPNCNKKHKPDGYYGNIADLDFRKQKYPPIPDAVKYDGEKYKSEASSIDSEKYINSYKYNSFKPIKPDDYNDPQPKYGYPNFHDIPPPESTYSDYIPPRPKKKYRPPIRAPEPFDPENLDDYVLVPKRKLKKPPRYDDYQPEPEEDFDQRIPYTSYDDEFEDDRYAKPFRGPTGSQKEEKVVKKIVKKKPIINILDIFDI</sequence>
<keyword evidence="7" id="KW-1185">Reference proteome</keyword>
<dbReference type="PRINTS" id="PR00947">
    <property type="entry name" value="CUTICLE"/>
</dbReference>
<dbReference type="PROSITE" id="PS51155">
    <property type="entry name" value="CHIT_BIND_RR_2"/>
    <property type="match status" value="1"/>
</dbReference>
<dbReference type="InterPro" id="IPR000618">
    <property type="entry name" value="Insect_cuticle"/>
</dbReference>
<feature type="region of interest" description="Disordered" evidence="4">
    <location>
        <begin position="262"/>
        <end position="350"/>
    </location>
</feature>
<feature type="compositionally biased region" description="Polar residues" evidence="4">
    <location>
        <begin position="86"/>
        <end position="95"/>
    </location>
</feature>
<gene>
    <name evidence="6" type="ORF">LNINA_LOCUS12763</name>
</gene>
<proteinExistence type="predicted"/>
<dbReference type="InterPro" id="IPR051217">
    <property type="entry name" value="Insect_Cuticle_Struc_Prot"/>
</dbReference>
<accession>A0AAV1JWA7</accession>
<dbReference type="Pfam" id="PF00379">
    <property type="entry name" value="Chitin_bind_4"/>
    <property type="match status" value="1"/>
</dbReference>
<comment type="caution">
    <text evidence="6">The sequence shown here is derived from an EMBL/GenBank/DDBJ whole genome shotgun (WGS) entry which is preliminary data.</text>
</comment>
<dbReference type="GO" id="GO:0042302">
    <property type="term" value="F:structural constituent of cuticle"/>
    <property type="evidence" value="ECO:0007669"/>
    <property type="project" value="UniProtKB-UniRule"/>
</dbReference>
<evidence type="ECO:0000256" key="2">
    <source>
        <dbReference type="ARBA" id="ARBA00022729"/>
    </source>
</evidence>
<evidence type="ECO:0000313" key="7">
    <source>
        <dbReference type="Proteomes" id="UP001497472"/>
    </source>
</evidence>
<dbReference type="PANTHER" id="PTHR12236:SF95">
    <property type="entry name" value="CUTICULAR PROTEIN 76BD, ISOFORM C-RELATED"/>
    <property type="match status" value="1"/>
</dbReference>
<evidence type="ECO:0000256" key="5">
    <source>
        <dbReference type="SAM" id="SignalP"/>
    </source>
</evidence>
<evidence type="ECO:0000256" key="4">
    <source>
        <dbReference type="SAM" id="MobiDB-lite"/>
    </source>
</evidence>
<organism evidence="6 7">
    <name type="scientific">Leptosia nina</name>
    <dbReference type="NCBI Taxonomy" id="320188"/>
    <lineage>
        <taxon>Eukaryota</taxon>
        <taxon>Metazoa</taxon>
        <taxon>Ecdysozoa</taxon>
        <taxon>Arthropoda</taxon>
        <taxon>Hexapoda</taxon>
        <taxon>Insecta</taxon>
        <taxon>Pterygota</taxon>
        <taxon>Neoptera</taxon>
        <taxon>Endopterygota</taxon>
        <taxon>Lepidoptera</taxon>
        <taxon>Glossata</taxon>
        <taxon>Ditrysia</taxon>
        <taxon>Papilionoidea</taxon>
        <taxon>Pieridae</taxon>
        <taxon>Pierinae</taxon>
        <taxon>Leptosia</taxon>
    </lineage>
</organism>
<name>A0AAV1JWA7_9NEOP</name>
<feature type="region of interest" description="Disordered" evidence="4">
    <location>
        <begin position="84"/>
        <end position="114"/>
    </location>
</feature>
<feature type="region of interest" description="Disordered" evidence="4">
    <location>
        <begin position="182"/>
        <end position="203"/>
    </location>
</feature>
<feature type="region of interest" description="Disordered" evidence="4">
    <location>
        <begin position="128"/>
        <end position="165"/>
    </location>
</feature>
<dbReference type="PANTHER" id="PTHR12236">
    <property type="entry name" value="STRUCTURAL CONTITUENT OF CUTICLE"/>
    <property type="match status" value="1"/>
</dbReference>
<keyword evidence="1 3" id="KW-0193">Cuticle</keyword>
<dbReference type="AlphaFoldDB" id="A0AAV1JWA7"/>
<dbReference type="InterPro" id="IPR031311">
    <property type="entry name" value="CHIT_BIND_RR_consensus"/>
</dbReference>
<evidence type="ECO:0000313" key="6">
    <source>
        <dbReference type="EMBL" id="CAK1553795.1"/>
    </source>
</evidence>
<feature type="chain" id="PRO_5043920303" evidence="5">
    <location>
        <begin position="20"/>
        <end position="399"/>
    </location>
</feature>
<feature type="signal peptide" evidence="5">
    <location>
        <begin position="1"/>
        <end position="19"/>
    </location>
</feature>
<protein>
    <submittedName>
        <fullName evidence="6">Uncharacterized protein</fullName>
    </submittedName>
</protein>
<keyword evidence="2 5" id="KW-0732">Signal</keyword>
<dbReference type="PROSITE" id="PS00233">
    <property type="entry name" value="CHIT_BIND_RR_1"/>
    <property type="match status" value="1"/>
</dbReference>
<dbReference type="GO" id="GO:0031012">
    <property type="term" value="C:extracellular matrix"/>
    <property type="evidence" value="ECO:0007669"/>
    <property type="project" value="TreeGrafter"/>
</dbReference>
<reference evidence="6 7" key="1">
    <citation type="submission" date="2023-11" db="EMBL/GenBank/DDBJ databases">
        <authorList>
            <person name="Okamura Y."/>
        </authorList>
    </citation>
    <scope>NUCLEOTIDE SEQUENCE [LARGE SCALE GENOMIC DNA]</scope>
</reference>
<evidence type="ECO:0000256" key="1">
    <source>
        <dbReference type="ARBA" id="ARBA00022460"/>
    </source>
</evidence>
<evidence type="ECO:0000256" key="3">
    <source>
        <dbReference type="PROSITE-ProRule" id="PRU00497"/>
    </source>
</evidence>
<dbReference type="Proteomes" id="UP001497472">
    <property type="component" value="Unassembled WGS sequence"/>
</dbReference>
<dbReference type="EMBL" id="CAVLEF010000225">
    <property type="protein sequence ID" value="CAK1553795.1"/>
    <property type="molecule type" value="Genomic_DNA"/>
</dbReference>
<dbReference type="GO" id="GO:0005615">
    <property type="term" value="C:extracellular space"/>
    <property type="evidence" value="ECO:0007669"/>
    <property type="project" value="TreeGrafter"/>
</dbReference>